<evidence type="ECO:0000256" key="6">
    <source>
        <dbReference type="ARBA" id="ARBA00012487"/>
    </source>
</evidence>
<keyword evidence="26" id="KW-1185">Reference proteome</keyword>
<evidence type="ECO:0000256" key="17">
    <source>
        <dbReference type="ARBA" id="ARBA00023264"/>
    </source>
</evidence>
<evidence type="ECO:0000256" key="19">
    <source>
        <dbReference type="ARBA" id="ARBA00031825"/>
    </source>
</evidence>
<evidence type="ECO:0000256" key="7">
    <source>
        <dbReference type="ARBA" id="ARBA00019373"/>
    </source>
</evidence>
<keyword evidence="15 24" id="KW-0472">Membrane</keyword>
<dbReference type="Proteomes" id="UP000036771">
    <property type="component" value="Unassembled WGS sequence"/>
</dbReference>
<protein>
    <recommendedName>
        <fullName evidence="7">Phosphatidate cytidylyltransferase</fullName>
        <ecNumber evidence="6">2.7.7.41</ecNumber>
    </recommendedName>
    <alternativeName>
        <fullName evidence="20">CDP-DAG synthase</fullName>
    </alternativeName>
    <alternativeName>
        <fullName evidence="22">CDP-DG synthase</fullName>
    </alternativeName>
    <alternativeName>
        <fullName evidence="18">CDP-diacylglycerol synthase</fullName>
    </alternativeName>
    <alternativeName>
        <fullName evidence="21">CDP-diglyceride pyrophosphorylase</fullName>
    </alternativeName>
    <alternativeName>
        <fullName evidence="23">CDP-diglyceride synthase</fullName>
    </alternativeName>
    <alternativeName>
        <fullName evidence="19">CTP:phosphatidate cytidylyltransferase</fullName>
    </alternativeName>
</protein>
<dbReference type="Pfam" id="PF01148">
    <property type="entry name" value="CTP_transf_1"/>
    <property type="match status" value="1"/>
</dbReference>
<keyword evidence="11 24" id="KW-0812">Transmembrane</keyword>
<keyword evidence="13 24" id="KW-1133">Transmembrane helix</keyword>
<comment type="pathway">
    <text evidence="4">Lipid metabolism.</text>
</comment>
<gene>
    <name evidence="25" type="primary">cdsA</name>
    <name evidence="25" type="ORF">Cva_01584</name>
</gene>
<name>A0A0K8MG88_9PROT</name>
<dbReference type="AlphaFoldDB" id="A0A0K8MG88"/>
<proteinExistence type="inferred from homology"/>
<keyword evidence="16" id="KW-0594">Phospholipid biosynthesis</keyword>
<dbReference type="PANTHER" id="PTHR46382:SF1">
    <property type="entry name" value="PHOSPHATIDATE CYTIDYLYLTRANSFERASE"/>
    <property type="match status" value="1"/>
</dbReference>
<dbReference type="STRING" id="1629334.Cva_01584"/>
<comment type="pathway">
    <text evidence="3">Phospholipid metabolism; CDP-diacylglycerol biosynthesis; CDP-diacylglycerol from sn-glycerol 3-phosphate: step 3/3.</text>
</comment>
<dbReference type="EMBL" id="BBVC01000101">
    <property type="protein sequence ID" value="GAO98914.1"/>
    <property type="molecule type" value="Genomic_DNA"/>
</dbReference>
<evidence type="ECO:0000256" key="12">
    <source>
        <dbReference type="ARBA" id="ARBA00022695"/>
    </source>
</evidence>
<dbReference type="GO" id="GO:0016024">
    <property type="term" value="P:CDP-diacylglycerol biosynthetic process"/>
    <property type="evidence" value="ECO:0007669"/>
    <property type="project" value="TreeGrafter"/>
</dbReference>
<evidence type="ECO:0000256" key="21">
    <source>
        <dbReference type="ARBA" id="ARBA00032396"/>
    </source>
</evidence>
<evidence type="ECO:0000313" key="25">
    <source>
        <dbReference type="EMBL" id="GAO98914.1"/>
    </source>
</evidence>
<keyword evidence="17" id="KW-1208">Phospholipid metabolism</keyword>
<keyword evidence="9" id="KW-0444">Lipid biosynthesis</keyword>
<comment type="caution">
    <text evidence="25">The sequence shown here is derived from an EMBL/GenBank/DDBJ whole genome shotgun (WGS) entry which is preliminary data.</text>
</comment>
<keyword evidence="14" id="KW-0443">Lipid metabolism</keyword>
<evidence type="ECO:0000256" key="4">
    <source>
        <dbReference type="ARBA" id="ARBA00005189"/>
    </source>
</evidence>
<evidence type="ECO:0000256" key="11">
    <source>
        <dbReference type="ARBA" id="ARBA00022692"/>
    </source>
</evidence>
<comment type="catalytic activity">
    <reaction evidence="1">
        <text>a 1,2-diacyl-sn-glycero-3-phosphate + CTP + H(+) = a CDP-1,2-diacyl-sn-glycerol + diphosphate</text>
        <dbReference type="Rhea" id="RHEA:16229"/>
        <dbReference type="ChEBI" id="CHEBI:15378"/>
        <dbReference type="ChEBI" id="CHEBI:33019"/>
        <dbReference type="ChEBI" id="CHEBI:37563"/>
        <dbReference type="ChEBI" id="CHEBI:58332"/>
        <dbReference type="ChEBI" id="CHEBI:58608"/>
        <dbReference type="EC" id="2.7.7.41"/>
    </reaction>
</comment>
<dbReference type="EC" id="2.7.7.41" evidence="6"/>
<feature type="transmembrane region" description="Helical" evidence="24">
    <location>
        <begin position="59"/>
        <end position="80"/>
    </location>
</feature>
<evidence type="ECO:0000256" key="16">
    <source>
        <dbReference type="ARBA" id="ARBA00023209"/>
    </source>
</evidence>
<reference evidence="25 26" key="1">
    <citation type="submission" date="2015-03" db="EMBL/GenBank/DDBJ databases">
        <title>Caedibacter varicaedens, whole genome shotgun sequence.</title>
        <authorList>
            <person name="Suzuki H."/>
            <person name="Dapper A.L."/>
            <person name="Gibson A.K."/>
            <person name="Jackson C."/>
            <person name="Lee H."/>
            <person name="Pejaver V.R."/>
            <person name="Doak T."/>
            <person name="Lynch M."/>
        </authorList>
    </citation>
    <scope>NUCLEOTIDE SEQUENCE [LARGE SCALE GENOMIC DNA]</scope>
</reference>
<feature type="transmembrane region" description="Helical" evidence="24">
    <location>
        <begin position="35"/>
        <end position="52"/>
    </location>
</feature>
<evidence type="ECO:0000256" key="5">
    <source>
        <dbReference type="ARBA" id="ARBA00010185"/>
    </source>
</evidence>
<accession>A0A0K8MG88</accession>
<evidence type="ECO:0000256" key="1">
    <source>
        <dbReference type="ARBA" id="ARBA00001698"/>
    </source>
</evidence>
<evidence type="ECO:0000256" key="18">
    <source>
        <dbReference type="ARBA" id="ARBA00029893"/>
    </source>
</evidence>
<evidence type="ECO:0000256" key="13">
    <source>
        <dbReference type="ARBA" id="ARBA00022989"/>
    </source>
</evidence>
<evidence type="ECO:0000256" key="2">
    <source>
        <dbReference type="ARBA" id="ARBA00004651"/>
    </source>
</evidence>
<dbReference type="GO" id="GO:0004605">
    <property type="term" value="F:phosphatidate cytidylyltransferase activity"/>
    <property type="evidence" value="ECO:0007669"/>
    <property type="project" value="UniProtKB-EC"/>
</dbReference>
<evidence type="ECO:0000256" key="24">
    <source>
        <dbReference type="SAM" id="Phobius"/>
    </source>
</evidence>
<evidence type="ECO:0000256" key="14">
    <source>
        <dbReference type="ARBA" id="ARBA00023098"/>
    </source>
</evidence>
<evidence type="ECO:0000256" key="3">
    <source>
        <dbReference type="ARBA" id="ARBA00005119"/>
    </source>
</evidence>
<feature type="transmembrane region" description="Helical" evidence="24">
    <location>
        <begin position="151"/>
        <end position="168"/>
    </location>
</feature>
<evidence type="ECO:0000313" key="26">
    <source>
        <dbReference type="Proteomes" id="UP000036771"/>
    </source>
</evidence>
<evidence type="ECO:0000256" key="20">
    <source>
        <dbReference type="ARBA" id="ARBA00032253"/>
    </source>
</evidence>
<evidence type="ECO:0000256" key="8">
    <source>
        <dbReference type="ARBA" id="ARBA00022475"/>
    </source>
</evidence>
<keyword evidence="10 25" id="KW-0808">Transferase</keyword>
<feature type="transmembrane region" description="Helical" evidence="24">
    <location>
        <begin position="202"/>
        <end position="222"/>
    </location>
</feature>
<evidence type="ECO:0000256" key="22">
    <source>
        <dbReference type="ARBA" id="ARBA00032743"/>
    </source>
</evidence>
<evidence type="ECO:0000256" key="9">
    <source>
        <dbReference type="ARBA" id="ARBA00022516"/>
    </source>
</evidence>
<dbReference type="PANTHER" id="PTHR46382">
    <property type="entry name" value="PHOSPHATIDATE CYTIDYLYLTRANSFERASE"/>
    <property type="match status" value="1"/>
</dbReference>
<comment type="subcellular location">
    <subcellularLocation>
        <location evidence="2">Cell membrane</location>
        <topology evidence="2">Multi-pass membrane protein</topology>
    </subcellularLocation>
</comment>
<comment type="similarity">
    <text evidence="5">Belongs to the CDS family.</text>
</comment>
<sequence>MGIRRLKAANFWIRTLSALVLAPLSLWIIWLGHPFNLLLASVVTIIVLYEWIKLSRHHGVWLVVGLIYLILAMTGLSVHLLNAHPYFFLGLLLMTWNTDISAYFAGSLIGGPKLAPSISPNKTWAGALGGLIFGTLAGVFIFSFLYSRNEIHSVTVFTVATFVILAQFGDLLESWAKRCLGVKDSGNLIPGHGGLLDRLDSLIAIGFFLFFLEICSEHSLIIQKLSSWF</sequence>
<evidence type="ECO:0000256" key="15">
    <source>
        <dbReference type="ARBA" id="ARBA00023136"/>
    </source>
</evidence>
<dbReference type="GO" id="GO:0005886">
    <property type="term" value="C:plasma membrane"/>
    <property type="evidence" value="ECO:0007669"/>
    <property type="project" value="UniProtKB-SubCell"/>
</dbReference>
<feature type="transmembrane region" description="Helical" evidence="24">
    <location>
        <begin position="12"/>
        <end position="29"/>
    </location>
</feature>
<feature type="transmembrane region" description="Helical" evidence="24">
    <location>
        <begin position="123"/>
        <end position="145"/>
    </location>
</feature>
<evidence type="ECO:0000256" key="10">
    <source>
        <dbReference type="ARBA" id="ARBA00022679"/>
    </source>
</evidence>
<evidence type="ECO:0000256" key="23">
    <source>
        <dbReference type="ARBA" id="ARBA00033406"/>
    </source>
</evidence>
<organism evidence="25 26">
    <name type="scientific">Caedimonas varicaedens</name>
    <dbReference type="NCBI Taxonomy" id="1629334"/>
    <lineage>
        <taxon>Bacteria</taxon>
        <taxon>Pseudomonadati</taxon>
        <taxon>Pseudomonadota</taxon>
        <taxon>Alphaproteobacteria</taxon>
        <taxon>Holosporales</taxon>
        <taxon>Caedimonadaceae</taxon>
        <taxon>Caedimonas</taxon>
    </lineage>
</organism>
<keyword evidence="12 25" id="KW-0548">Nucleotidyltransferase</keyword>
<keyword evidence="8" id="KW-1003">Cell membrane</keyword>